<sequence length="40" mass="4505">TTTKQEMTAVATTKQEMTAVATTINTTEQKTNCQNYHQRT</sequence>
<name>A0A9N9KE28_9GLOM</name>
<evidence type="ECO:0000313" key="2">
    <source>
        <dbReference type="Proteomes" id="UP000789396"/>
    </source>
</evidence>
<evidence type="ECO:0000313" key="1">
    <source>
        <dbReference type="EMBL" id="CAG8821632.1"/>
    </source>
</evidence>
<proteinExistence type="predicted"/>
<accession>A0A9N9KE28</accession>
<dbReference type="Proteomes" id="UP000789396">
    <property type="component" value="Unassembled WGS sequence"/>
</dbReference>
<dbReference type="EMBL" id="CAJVPZ010100850">
    <property type="protein sequence ID" value="CAG8821632.1"/>
    <property type="molecule type" value="Genomic_DNA"/>
</dbReference>
<keyword evidence="2" id="KW-1185">Reference proteome</keyword>
<protein>
    <submittedName>
        <fullName evidence="1">5401_t:CDS:1</fullName>
    </submittedName>
</protein>
<organism evidence="1 2">
    <name type="scientific">Racocetra fulgida</name>
    <dbReference type="NCBI Taxonomy" id="60492"/>
    <lineage>
        <taxon>Eukaryota</taxon>
        <taxon>Fungi</taxon>
        <taxon>Fungi incertae sedis</taxon>
        <taxon>Mucoromycota</taxon>
        <taxon>Glomeromycotina</taxon>
        <taxon>Glomeromycetes</taxon>
        <taxon>Diversisporales</taxon>
        <taxon>Gigasporaceae</taxon>
        <taxon>Racocetra</taxon>
    </lineage>
</organism>
<dbReference type="AlphaFoldDB" id="A0A9N9KE28"/>
<feature type="non-terminal residue" evidence="1">
    <location>
        <position position="1"/>
    </location>
</feature>
<reference evidence="1" key="1">
    <citation type="submission" date="2021-06" db="EMBL/GenBank/DDBJ databases">
        <authorList>
            <person name="Kallberg Y."/>
            <person name="Tangrot J."/>
            <person name="Rosling A."/>
        </authorList>
    </citation>
    <scope>NUCLEOTIDE SEQUENCE</scope>
    <source>
        <strain evidence="1">IN212</strain>
    </source>
</reference>
<comment type="caution">
    <text evidence="1">The sequence shown here is derived from an EMBL/GenBank/DDBJ whole genome shotgun (WGS) entry which is preliminary data.</text>
</comment>
<gene>
    <name evidence="1" type="ORF">RFULGI_LOCUS19703</name>
</gene>
<feature type="non-terminal residue" evidence="1">
    <location>
        <position position="40"/>
    </location>
</feature>